<name>A0A1F4SLA3_UNCSA</name>
<evidence type="ECO:0000313" key="1">
    <source>
        <dbReference type="EMBL" id="OGC21147.1"/>
    </source>
</evidence>
<protein>
    <submittedName>
        <fullName evidence="1">Uncharacterized protein</fullName>
    </submittedName>
</protein>
<reference evidence="1 2" key="1">
    <citation type="journal article" date="2016" name="Nat. Commun.">
        <title>Thousands of microbial genomes shed light on interconnected biogeochemical processes in an aquifer system.</title>
        <authorList>
            <person name="Anantharaman K."/>
            <person name="Brown C.T."/>
            <person name="Hug L.A."/>
            <person name="Sharon I."/>
            <person name="Castelle C.J."/>
            <person name="Probst A.J."/>
            <person name="Thomas B.C."/>
            <person name="Singh A."/>
            <person name="Wilkins M.J."/>
            <person name="Karaoz U."/>
            <person name="Brodie E.L."/>
            <person name="Williams K.H."/>
            <person name="Hubbard S.S."/>
            <person name="Banfield J.F."/>
        </authorList>
    </citation>
    <scope>NUCLEOTIDE SEQUENCE [LARGE SCALE GENOMIC DNA]</scope>
</reference>
<dbReference type="STRING" id="1802579.A2310_03895"/>
<proteinExistence type="predicted"/>
<evidence type="ECO:0000313" key="2">
    <source>
        <dbReference type="Proteomes" id="UP000178417"/>
    </source>
</evidence>
<dbReference type="AlphaFoldDB" id="A0A1F4SLA3"/>
<organism evidence="1 2">
    <name type="scientific">candidate division WOR-1 bacterium RIFOXYB2_FULL_37_13</name>
    <dbReference type="NCBI Taxonomy" id="1802579"/>
    <lineage>
        <taxon>Bacteria</taxon>
        <taxon>Bacillati</taxon>
        <taxon>Saganbacteria</taxon>
    </lineage>
</organism>
<sequence length="89" mass="10223">MIEPISGKSTYNNQTIQPEKSATLEFATLFYREMVKESLKGEFSEMDNAPYAGMAKEIIIENLAKELARKNSSFMPDIKDRKESQIENR</sequence>
<gene>
    <name evidence="1" type="ORF">A2310_03895</name>
</gene>
<dbReference type="Proteomes" id="UP000178417">
    <property type="component" value="Unassembled WGS sequence"/>
</dbReference>
<comment type="caution">
    <text evidence="1">The sequence shown here is derived from an EMBL/GenBank/DDBJ whole genome shotgun (WGS) entry which is preliminary data.</text>
</comment>
<accession>A0A1F4SLA3</accession>
<dbReference type="EMBL" id="MEUB01000048">
    <property type="protein sequence ID" value="OGC21147.1"/>
    <property type="molecule type" value="Genomic_DNA"/>
</dbReference>